<accession>A0ABQ7K0L5</accession>
<dbReference type="SUPFAM" id="SSF141571">
    <property type="entry name" value="Pentapeptide repeat-like"/>
    <property type="match status" value="1"/>
</dbReference>
<feature type="repeat" description="WD" evidence="3">
    <location>
        <begin position="1153"/>
        <end position="1194"/>
    </location>
</feature>
<protein>
    <recommendedName>
        <fullName evidence="9">WD40 repeat-like protein</fullName>
    </recommendedName>
</protein>
<keyword evidence="2" id="KW-0677">Repeat</keyword>
<reference evidence="7 8" key="1">
    <citation type="journal article" date="2020" name="Fungal Divers.">
        <title>Resolving the Mortierellaceae phylogeny through synthesis of multi-gene phylogenetics and phylogenomics.</title>
        <authorList>
            <person name="Vandepol N."/>
            <person name="Liber J."/>
            <person name="Desiro A."/>
            <person name="Na H."/>
            <person name="Kennedy M."/>
            <person name="Barry K."/>
            <person name="Grigoriev I.V."/>
            <person name="Miller A.N."/>
            <person name="O'Donnell K."/>
            <person name="Stajich J.E."/>
            <person name="Bonito G."/>
        </authorList>
    </citation>
    <scope>NUCLEOTIDE SEQUENCE [LARGE SCALE GENOMIC DNA]</scope>
    <source>
        <strain evidence="7 8">AD045</strain>
    </source>
</reference>
<dbReference type="SMART" id="SM00320">
    <property type="entry name" value="WD40"/>
    <property type="match status" value="12"/>
</dbReference>
<feature type="repeat" description="WD" evidence="3">
    <location>
        <begin position="1631"/>
        <end position="1666"/>
    </location>
</feature>
<feature type="region of interest" description="Disordered" evidence="4">
    <location>
        <begin position="1720"/>
        <end position="1739"/>
    </location>
</feature>
<evidence type="ECO:0000256" key="1">
    <source>
        <dbReference type="ARBA" id="ARBA00022574"/>
    </source>
</evidence>
<dbReference type="PROSITE" id="PS00675">
    <property type="entry name" value="SIGMA54_INTERACT_1"/>
    <property type="match status" value="1"/>
</dbReference>
<name>A0ABQ7K0L5_9FUNG</name>
<feature type="repeat" description="WD" evidence="3">
    <location>
        <begin position="1279"/>
        <end position="1320"/>
    </location>
</feature>
<dbReference type="PRINTS" id="PR00320">
    <property type="entry name" value="GPROTEINBRPT"/>
</dbReference>
<dbReference type="Gene3D" id="2.130.10.10">
    <property type="entry name" value="YVTN repeat-like/Quinoprotein amine dehydrogenase"/>
    <property type="match status" value="4"/>
</dbReference>
<evidence type="ECO:0000313" key="8">
    <source>
        <dbReference type="Proteomes" id="UP001194696"/>
    </source>
</evidence>
<dbReference type="InterPro" id="IPR050349">
    <property type="entry name" value="WD_LIS1/nudF_dynein_reg"/>
</dbReference>
<evidence type="ECO:0000313" key="7">
    <source>
        <dbReference type="EMBL" id="KAG0288350.1"/>
    </source>
</evidence>
<feature type="compositionally biased region" description="Acidic residues" evidence="4">
    <location>
        <begin position="1722"/>
        <end position="1739"/>
    </location>
</feature>
<dbReference type="InterPro" id="IPR019775">
    <property type="entry name" value="WD40_repeat_CS"/>
</dbReference>
<dbReference type="Proteomes" id="UP001194696">
    <property type="component" value="Unassembled WGS sequence"/>
</dbReference>
<dbReference type="InterPro" id="IPR001680">
    <property type="entry name" value="WD40_rpt"/>
</dbReference>
<dbReference type="InterPro" id="IPR027417">
    <property type="entry name" value="P-loop_NTPase"/>
</dbReference>
<evidence type="ECO:0000256" key="4">
    <source>
        <dbReference type="SAM" id="MobiDB-lite"/>
    </source>
</evidence>
<dbReference type="Gene3D" id="2.160.20.80">
    <property type="entry name" value="E3 ubiquitin-protein ligase SopA"/>
    <property type="match status" value="1"/>
</dbReference>
<gene>
    <name evidence="7" type="ORF">BGZ96_007854</name>
</gene>
<dbReference type="Pfam" id="PF00805">
    <property type="entry name" value="Pentapeptide"/>
    <property type="match status" value="1"/>
</dbReference>
<dbReference type="InterPro" id="IPR007111">
    <property type="entry name" value="NACHT_NTPase"/>
</dbReference>
<dbReference type="PROSITE" id="PS50294">
    <property type="entry name" value="WD_REPEATS_REGION"/>
    <property type="match status" value="7"/>
</dbReference>
<feature type="repeat" description="WD" evidence="3">
    <location>
        <begin position="1195"/>
        <end position="1236"/>
    </location>
</feature>
<dbReference type="InterPro" id="IPR056251">
    <property type="entry name" value="Arm_rpt_dom"/>
</dbReference>
<dbReference type="InterPro" id="IPR025662">
    <property type="entry name" value="Sigma_54_int_dom_ATP-bd_1"/>
</dbReference>
<dbReference type="EMBL" id="JAAAIM010000416">
    <property type="protein sequence ID" value="KAG0288350.1"/>
    <property type="molecule type" value="Genomic_DNA"/>
</dbReference>
<evidence type="ECO:0000259" key="5">
    <source>
        <dbReference type="Pfam" id="PF05729"/>
    </source>
</evidence>
<dbReference type="Gene3D" id="3.40.50.300">
    <property type="entry name" value="P-loop containing nucleotide triphosphate hydrolases"/>
    <property type="match status" value="1"/>
</dbReference>
<dbReference type="SUPFAM" id="SSF50978">
    <property type="entry name" value="WD40 repeat-like"/>
    <property type="match status" value="3"/>
</dbReference>
<organism evidence="7 8">
    <name type="scientific">Linnemannia gamsii</name>
    <dbReference type="NCBI Taxonomy" id="64522"/>
    <lineage>
        <taxon>Eukaryota</taxon>
        <taxon>Fungi</taxon>
        <taxon>Fungi incertae sedis</taxon>
        <taxon>Mucoromycota</taxon>
        <taxon>Mortierellomycotina</taxon>
        <taxon>Mortierellomycetes</taxon>
        <taxon>Mortierellales</taxon>
        <taxon>Mortierellaceae</taxon>
        <taxon>Linnemannia</taxon>
    </lineage>
</organism>
<proteinExistence type="predicted"/>
<dbReference type="PROSITE" id="PS00678">
    <property type="entry name" value="WD_REPEATS_1"/>
    <property type="match status" value="2"/>
</dbReference>
<dbReference type="Pfam" id="PF05729">
    <property type="entry name" value="NACHT"/>
    <property type="match status" value="1"/>
</dbReference>
<comment type="caution">
    <text evidence="7">The sequence shown here is derived from an EMBL/GenBank/DDBJ whole genome shotgun (WGS) entry which is preliminary data.</text>
</comment>
<dbReference type="InterPro" id="IPR020472">
    <property type="entry name" value="WD40_PAC1"/>
</dbReference>
<dbReference type="Pfam" id="PF00400">
    <property type="entry name" value="WD40"/>
    <property type="match status" value="9"/>
</dbReference>
<sequence length="1739" mass="192690">MTNHSLENPGSPAGGRDVTVSTAAAKKSDKMLKTLEIKSDSENVSSTRHGTLRPLPVANNVAMKVFAENETKLAIRTKIPSFQQRIDRTDQLVYCITLLLKDSIRLSSSEQEPPVDKTAQDWLTEIKNDPIAQDRLQWTVTRMVETFVKDAIKNSTYIAEIVALGPILQKELYRKLLSFLIQEYENDHLLDIDLLQGVVQLVQSSSHGYLLSDDLVKILSVLRVRLQGTHQQSSEHPYHLTLAIARVLDVMADHRVQDLDRVLEHEPLSEVLSGLTGSSDPYLMYQACYAFQALQYVPNDETVLQAVLRHSRGVLGGAVKITALGKLDLESVLGGLDSLQESLGGVISVAGTVYGGVSSLMESGQGALDSLKQGFGLGKKQPWYAAIRAAYAFAQAGQLVDLNHLICEAACRGDPLFQWGICQLLGEIAVDTFWPVDSRQQAIILLGRIYKDDPEWGRDKSVKAWMLTIIDKLGSTADQDLTVIAIALMQEVAIDDTPKARHPYPLRSCLPIPATSPILAKVQDIPYLEYDLYRLRLQRLKEYDERAIYVPPQAKPSLLAKDDELFPLQEKVYGFLTSDCQVMLILGDSGSGKSTFNRHLEHLLWTEYKRGGPIPLFINLPAIDDPEHDMVTKQLQFHNFQEDQILEIKLHRQLVLICDGYDESQQRINLHRSNFLNQSGQWDTKMVISCRSQYLGTSYQDRFKPQSTNRYKSASQGVIQEAVIAPFSKEQIQEYIEQYVPLEPRTWSIQDYLDKLTTIPNLMDLVKNPFLLLLALEALPDVIKGKQDLSTIKVVRVQLYDTFVKRWLNVNKKRLLSNTLTREDQDMLEKLEEAGFVAMGFDFSTRLASAMFENQNGKALVKYIELKDKITWKIEFFGTDPDVRMLREASPLIRSGSFYQFLHRSMLEYFFSCTVIGPSGLEPVNEFAPQSYTDSSDSQELDPECPLFTRNLLDEPAVIQFLSERVQENVGFKDQLLEVVEKSKSDTSMATAASNSMTILVRAAVTFHGHDFRGIRIPGADLSGGQFDSALFQEADLTNVDLSMSWLRKANFTNAKMEGVRFGELPYLEEDDSDVIFSCSYSPNGRMLAVGLAGGGLALYDTDTWEMIYSLVGHEDDTDTLAFSPDSQQLVSGGVDRTVRVWDCSNGDLLWTMEGHMHNVRSVAFSPCGRKVASAGADETVRLWDSVTGEALLVFEGHTHRVNSVKFAPDGLQLVSGSLDKTIRFWDIEAGEPGAIWELNHGLVLCLDVSSDGQHIVSGHCRGILRLWNTSSGSAGPILQGHTDDITSVAFSSDGQWIASASDDSTVRVWDSSAGALLSVFRSPSSLCQVSFSPDGQYLASVDGSSEVRLRSVRSGRSSMGQHGHNELVMAVAYLPTGQSILSGSKDKTIRQWDALTGAAGSTHVLSAGVIFSVAISPNFEQTAVAPSGATILLRDFPSNEHERVLEGHSMNVLGLTYSPCGRWIASSSDDKTVRLWDMHNGGQGYDLHVMNAEVDDEPSSSYINVFALAFSPTGFELAVGDAEGRVCVYDTQTKKKLKWTVFEEDKVSALAYSPNGQELAIGVDSYLSLWDQNQETPVRYLEYSCIGRVYCIAYSPCERWIAFAPTEEATVRLCRRELSDMEAWSDVAIVEGSRNTISAIAWNPVVPLMFVTGSADRSVRVWRISESLGDSGAVSVDMVWGSNIGVLSAFGMVLEGIIGLDAVSRKLLIQCGAVDDTLISEADETDPGSDDESEAEDE</sequence>
<dbReference type="SUPFAM" id="SSF52540">
    <property type="entry name" value="P-loop containing nucleoside triphosphate hydrolases"/>
    <property type="match status" value="1"/>
</dbReference>
<feature type="domain" description="Arm-like repeat" evidence="6">
    <location>
        <begin position="126"/>
        <end position="476"/>
    </location>
</feature>
<evidence type="ECO:0000256" key="3">
    <source>
        <dbReference type="PROSITE-ProRule" id="PRU00221"/>
    </source>
</evidence>
<dbReference type="PANTHER" id="PTHR44129">
    <property type="entry name" value="WD REPEAT-CONTAINING PROTEIN POP1"/>
    <property type="match status" value="1"/>
</dbReference>
<evidence type="ECO:0008006" key="9">
    <source>
        <dbReference type="Google" id="ProtNLM"/>
    </source>
</evidence>
<dbReference type="InterPro" id="IPR036322">
    <property type="entry name" value="WD40_repeat_dom_sf"/>
</dbReference>
<feature type="repeat" description="WD" evidence="3">
    <location>
        <begin position="1362"/>
        <end position="1403"/>
    </location>
</feature>
<evidence type="ECO:0000256" key="2">
    <source>
        <dbReference type="ARBA" id="ARBA00022737"/>
    </source>
</evidence>
<dbReference type="InterPro" id="IPR015943">
    <property type="entry name" value="WD40/YVTN_repeat-like_dom_sf"/>
</dbReference>
<keyword evidence="8" id="KW-1185">Reference proteome</keyword>
<dbReference type="CDD" id="cd00200">
    <property type="entry name" value="WD40"/>
    <property type="match status" value="2"/>
</dbReference>
<feature type="repeat" description="WD" evidence="3">
    <location>
        <begin position="1446"/>
        <end position="1482"/>
    </location>
</feature>
<evidence type="ECO:0000259" key="6">
    <source>
        <dbReference type="Pfam" id="PF23948"/>
    </source>
</evidence>
<dbReference type="PROSITE" id="PS50082">
    <property type="entry name" value="WD_REPEATS_2"/>
    <property type="match status" value="7"/>
</dbReference>
<keyword evidence="1 3" id="KW-0853">WD repeat</keyword>
<feature type="domain" description="NACHT" evidence="5">
    <location>
        <begin position="582"/>
        <end position="740"/>
    </location>
</feature>
<feature type="repeat" description="WD" evidence="3">
    <location>
        <begin position="1111"/>
        <end position="1152"/>
    </location>
</feature>
<dbReference type="InterPro" id="IPR001646">
    <property type="entry name" value="5peptide_repeat"/>
</dbReference>
<dbReference type="Pfam" id="PF23948">
    <property type="entry name" value="ARM_5"/>
    <property type="match status" value="1"/>
</dbReference>